<name>A0ABN5MD47_9RHOB</name>
<evidence type="ECO:0000313" key="4">
    <source>
        <dbReference type="Proteomes" id="UP000249922"/>
    </source>
</evidence>
<sequence length="139" mass="14065">MIASLSRAALCLMLLALPALAQDDPEPAPDDSLMVDPALSDDPTAVAPAEPSAAEREAAVAVARGPATERGRAPCCAAWKCDGSDPGRPAVGRAGGSFVGNEVRLALDLMLDRLAEPSSDAFAELRGGQAANAPSFPVG</sequence>
<dbReference type="EMBL" id="CP030239">
    <property type="protein sequence ID" value="AWX94205.1"/>
    <property type="molecule type" value="Genomic_DNA"/>
</dbReference>
<reference evidence="3 4" key="1">
    <citation type="submission" date="2018-06" db="EMBL/GenBank/DDBJ databases">
        <title>Complete genome sequence of Paracoccus mutanolyticus strain RSP-02 isolated from cellulosic waste.</title>
        <authorList>
            <person name="Amrutha R.N."/>
            <person name="Shrivastav A."/>
            <person name="Buddana S.K."/>
            <person name="Deshpande U."/>
            <person name="Prakasham R.S."/>
        </authorList>
    </citation>
    <scope>NUCLEOTIDE SEQUENCE [LARGE SCALE GENOMIC DNA]</scope>
    <source>
        <strain evidence="3 4">RSP-02</strain>
    </source>
</reference>
<organism evidence="3 4">
    <name type="scientific">Paracoccus mutanolyticus</name>
    <dbReference type="NCBI Taxonomy" id="1499308"/>
    <lineage>
        <taxon>Bacteria</taxon>
        <taxon>Pseudomonadati</taxon>
        <taxon>Pseudomonadota</taxon>
        <taxon>Alphaproteobacteria</taxon>
        <taxon>Rhodobacterales</taxon>
        <taxon>Paracoccaceae</taxon>
        <taxon>Paracoccus</taxon>
    </lineage>
</organism>
<evidence type="ECO:0000256" key="1">
    <source>
        <dbReference type="SAM" id="MobiDB-lite"/>
    </source>
</evidence>
<evidence type="ECO:0000256" key="2">
    <source>
        <dbReference type="SAM" id="SignalP"/>
    </source>
</evidence>
<proteinExistence type="predicted"/>
<gene>
    <name evidence="3" type="ORF">DPM13_18305</name>
</gene>
<feature type="signal peptide" evidence="2">
    <location>
        <begin position="1"/>
        <end position="21"/>
    </location>
</feature>
<protein>
    <submittedName>
        <fullName evidence="3">DUF2155 domain-containing protein</fullName>
    </submittedName>
</protein>
<feature type="chain" id="PRO_5046569330" evidence="2">
    <location>
        <begin position="22"/>
        <end position="139"/>
    </location>
</feature>
<accession>A0ABN5MD47</accession>
<keyword evidence="4" id="KW-1185">Reference proteome</keyword>
<keyword evidence="2" id="KW-0732">Signal</keyword>
<dbReference type="Proteomes" id="UP000249922">
    <property type="component" value="Chromosome"/>
</dbReference>
<feature type="region of interest" description="Disordered" evidence="1">
    <location>
        <begin position="26"/>
        <end position="59"/>
    </location>
</feature>
<evidence type="ECO:0000313" key="3">
    <source>
        <dbReference type="EMBL" id="AWX94205.1"/>
    </source>
</evidence>
<dbReference type="RefSeq" id="WP_112888570.1">
    <property type="nucleotide sequence ID" value="NZ_CP030239.1"/>
</dbReference>